<evidence type="ECO:0000313" key="2">
    <source>
        <dbReference type="EMBL" id="UWZ80618.1"/>
    </source>
</evidence>
<sequence>MIPPVVSIVAKSGTGKTTLVEKLIAEMKQRGYRVGAVKHDAHNFEIDHAGKDSWRLTQAGADTMLITSPAKIAMVKKNPQAQEPPIAETIQTYFGDVDIVLTEGFKRSTMPKIEVHRRERSAELLCRSEIHDPTLIAVASDEPLDIDVPVYDINDAQGLCDLIVARFLA</sequence>
<accession>A0ABY5ZPT6</accession>
<dbReference type="InterPro" id="IPR027417">
    <property type="entry name" value="P-loop_NTPase"/>
</dbReference>
<dbReference type="EMBL" id="CP092109">
    <property type="protein sequence ID" value="UWZ80618.1"/>
    <property type="molecule type" value="Genomic_DNA"/>
</dbReference>
<proteinExistence type="predicted"/>
<dbReference type="RefSeq" id="WP_260748976.1">
    <property type="nucleotide sequence ID" value="NZ_CP092109.1"/>
</dbReference>
<organism evidence="2 3">
    <name type="scientific">Geoalkalibacter halelectricus</name>
    <dbReference type="NCBI Taxonomy" id="2847045"/>
    <lineage>
        <taxon>Bacteria</taxon>
        <taxon>Pseudomonadati</taxon>
        <taxon>Thermodesulfobacteriota</taxon>
        <taxon>Desulfuromonadia</taxon>
        <taxon>Desulfuromonadales</taxon>
        <taxon>Geoalkalibacteraceae</taxon>
        <taxon>Geoalkalibacter</taxon>
    </lineage>
</organism>
<reference evidence="2" key="1">
    <citation type="journal article" date="2022" name="Environ. Microbiol.">
        <title>Geoalkalibacter halelectricus SAP #1 sp. nov. possessing extracellular electron transfer and mineral#reducing capabilities from a haloalkaline environment.</title>
        <authorList>
            <person name="Yadav S."/>
            <person name="Singh R."/>
            <person name="Sundharam S.S."/>
            <person name="Chaudhary S."/>
            <person name="Krishnamurthi S."/>
            <person name="Patil S.A."/>
        </authorList>
    </citation>
    <scope>NUCLEOTIDE SEQUENCE</scope>
    <source>
        <strain evidence="2">SAP-1</strain>
    </source>
</reference>
<dbReference type="CDD" id="cd03116">
    <property type="entry name" value="MobB"/>
    <property type="match status" value="1"/>
</dbReference>
<feature type="domain" description="Molybdopterin-guanine dinucleotide biosynthesis protein B (MobB)" evidence="1">
    <location>
        <begin position="5"/>
        <end position="141"/>
    </location>
</feature>
<protein>
    <submittedName>
        <fullName evidence="2">Molybdopterin-guanine dinucleotide biosynthesis protein B</fullName>
    </submittedName>
</protein>
<dbReference type="Proteomes" id="UP001060414">
    <property type="component" value="Chromosome"/>
</dbReference>
<dbReference type="PANTHER" id="PTHR40072:SF1">
    <property type="entry name" value="MOLYBDOPTERIN-GUANINE DINUCLEOTIDE BIOSYNTHESIS ADAPTER PROTEIN"/>
    <property type="match status" value="1"/>
</dbReference>
<dbReference type="SUPFAM" id="SSF52540">
    <property type="entry name" value="P-loop containing nucleoside triphosphate hydrolases"/>
    <property type="match status" value="1"/>
</dbReference>
<dbReference type="NCBIfam" id="TIGR00176">
    <property type="entry name" value="mobB"/>
    <property type="match status" value="1"/>
</dbReference>
<dbReference type="Pfam" id="PF03205">
    <property type="entry name" value="MobB"/>
    <property type="match status" value="1"/>
</dbReference>
<name>A0ABY5ZPT6_9BACT</name>
<dbReference type="InterPro" id="IPR004435">
    <property type="entry name" value="MobB_dom"/>
</dbReference>
<dbReference type="PANTHER" id="PTHR40072">
    <property type="entry name" value="MOLYBDOPTERIN-GUANINE DINUCLEOTIDE BIOSYNTHESIS ADAPTER PROTEIN-RELATED"/>
    <property type="match status" value="1"/>
</dbReference>
<dbReference type="InterPro" id="IPR052539">
    <property type="entry name" value="MGD_biosynthesis_adapter"/>
</dbReference>
<gene>
    <name evidence="2" type="primary">mobB</name>
    <name evidence="2" type="ORF">L9S41_04270</name>
</gene>
<keyword evidence="3" id="KW-1185">Reference proteome</keyword>
<evidence type="ECO:0000313" key="3">
    <source>
        <dbReference type="Proteomes" id="UP001060414"/>
    </source>
</evidence>
<dbReference type="Gene3D" id="3.40.50.300">
    <property type="entry name" value="P-loop containing nucleotide triphosphate hydrolases"/>
    <property type="match status" value="1"/>
</dbReference>
<evidence type="ECO:0000259" key="1">
    <source>
        <dbReference type="Pfam" id="PF03205"/>
    </source>
</evidence>